<feature type="transmembrane region" description="Helical" evidence="1">
    <location>
        <begin position="184"/>
        <end position="204"/>
    </location>
</feature>
<proteinExistence type="predicted"/>
<dbReference type="STRING" id="1548208.AXK12_03295"/>
<reference evidence="2 3" key="1">
    <citation type="submission" date="2016-02" db="EMBL/GenBank/DDBJ databases">
        <authorList>
            <person name="Wen L."/>
            <person name="He K."/>
            <person name="Yang H."/>
        </authorList>
    </citation>
    <scope>NUCLEOTIDE SEQUENCE [LARGE SCALE GENOMIC DNA]</scope>
    <source>
        <strain evidence="2 3">CV41</strain>
    </source>
</reference>
<feature type="transmembrane region" description="Helical" evidence="1">
    <location>
        <begin position="331"/>
        <end position="355"/>
    </location>
</feature>
<protein>
    <recommendedName>
        <fullName evidence="4">Glycosyltransferase RgtA/B/C/D-like domain-containing protein</fullName>
    </recommendedName>
</protein>
<feature type="transmembrane region" description="Helical" evidence="1">
    <location>
        <begin position="396"/>
        <end position="417"/>
    </location>
</feature>
<feature type="transmembrane region" description="Helical" evidence="1">
    <location>
        <begin position="95"/>
        <end position="115"/>
    </location>
</feature>
<evidence type="ECO:0000313" key="2">
    <source>
        <dbReference type="EMBL" id="KXU36454.1"/>
    </source>
</evidence>
<keyword evidence="1" id="KW-1133">Transmembrane helix</keyword>
<dbReference type="RefSeq" id="WP_068711235.1">
    <property type="nucleotide sequence ID" value="NZ_LSZP01000025.1"/>
</dbReference>
<keyword evidence="1" id="KW-0812">Transmembrane</keyword>
<name>A0A139SPM0_9BACT</name>
<keyword evidence="1" id="KW-0472">Membrane</keyword>
<organism evidence="2 3">
    <name type="scientific">Cephaloticoccus capnophilus</name>
    <dbReference type="NCBI Taxonomy" id="1548208"/>
    <lineage>
        <taxon>Bacteria</taxon>
        <taxon>Pseudomonadati</taxon>
        <taxon>Verrucomicrobiota</taxon>
        <taxon>Opitutia</taxon>
        <taxon>Opitutales</taxon>
        <taxon>Opitutaceae</taxon>
        <taxon>Cephaloticoccus</taxon>
    </lineage>
</organism>
<feature type="transmembrane region" description="Helical" evidence="1">
    <location>
        <begin position="300"/>
        <end position="319"/>
    </location>
</feature>
<feature type="transmembrane region" description="Helical" evidence="1">
    <location>
        <begin position="145"/>
        <end position="164"/>
    </location>
</feature>
<dbReference type="Proteomes" id="UP000071392">
    <property type="component" value="Unassembled WGS sequence"/>
</dbReference>
<accession>A0A139SPM0</accession>
<keyword evidence="3" id="KW-1185">Reference proteome</keyword>
<dbReference type="AlphaFoldDB" id="A0A139SPM0"/>
<evidence type="ECO:0008006" key="4">
    <source>
        <dbReference type="Google" id="ProtNLM"/>
    </source>
</evidence>
<evidence type="ECO:0000313" key="3">
    <source>
        <dbReference type="Proteomes" id="UP000071392"/>
    </source>
</evidence>
<feature type="transmembrane region" description="Helical" evidence="1">
    <location>
        <begin position="367"/>
        <end position="384"/>
    </location>
</feature>
<gene>
    <name evidence="2" type="ORF">AXK12_03295</name>
</gene>
<feature type="transmembrane region" description="Helical" evidence="1">
    <location>
        <begin position="216"/>
        <end position="240"/>
    </location>
</feature>
<evidence type="ECO:0000256" key="1">
    <source>
        <dbReference type="SAM" id="Phobius"/>
    </source>
</evidence>
<comment type="caution">
    <text evidence="2">The sequence shown here is derived from an EMBL/GenBank/DDBJ whole genome shotgun (WGS) entry which is preliminary data.</text>
</comment>
<sequence>MRLLLLALAVCALWLTIEDRWGNNFLVPTRYIGDSHYILAMMKLAKEGDLGLFTHITTESLGAPFIGQLNDFPEAERAIVWLGGQIARVIGLMPAANAMLILSCIVAAFSFYFAARLWKISRLSAWGFALVYAFSPHNLRSLDSLGIIFTGLLPLQFYCLWYIATVEKVSWGSFRFRLTLVMGLLSGLLNIYWVFFFLNLYALALLCRIFKGRKNFIASLAPIVATCLMVGALLGSFIVYKLSYGENPAALVRSYWGIDRAALKPIELFIPSWGTYLEMFSGFFSRYYDGGKLGTGEEWWGTYIGLLPMAGLLLLFFKGIQRQVNKRAPSLPFLAACWVIAYASFGGINAIFSLILDFYDIRATSRYFVGIATIGLIYFVFVINRLMRNWSFATKFSVLGGLALLAIMDQSFHSYFYPRYNKPTHVMKELVMADRDLALRLEDNLEAGAMIYILPVLDFPEPLEGRGAYKINFFIYDPIRPFLYSTKLRYSYGSNKGRQGADWQLDVQDLPPREMAATLESYGFSGILFNRKDCADRGAQLLAELGEAGWPAEFEQGVNNEWVFIRLSPAANPVLPTLTPYALASRK</sequence>
<dbReference type="EMBL" id="LSZP01000025">
    <property type="protein sequence ID" value="KXU36454.1"/>
    <property type="molecule type" value="Genomic_DNA"/>
</dbReference>